<gene>
    <name evidence="1" type="ORF">D8M03_17120</name>
</gene>
<protein>
    <submittedName>
        <fullName evidence="1">Uncharacterized protein</fullName>
    </submittedName>
</protein>
<proteinExistence type="predicted"/>
<name>A0A494YRU6_9BACL</name>
<dbReference type="Pfam" id="PF26325">
    <property type="entry name" value="YhjD"/>
    <property type="match status" value="1"/>
</dbReference>
<reference evidence="1 2" key="1">
    <citation type="journal article" date="2016" name="Antonie Van Leeuwenhoek">
        <title>Lysinibacillus endophyticus sp. nov., an indole-3-acetic acid producing endophytic bacterium isolated from corn root (Zea mays cv. Xinken-5).</title>
        <authorList>
            <person name="Yu J."/>
            <person name="Guan X."/>
            <person name="Liu C."/>
            <person name="Xiang W."/>
            <person name="Yu Z."/>
            <person name="Liu X."/>
            <person name="Wang G."/>
        </authorList>
    </citation>
    <scope>NUCLEOTIDE SEQUENCE [LARGE SCALE GENOMIC DNA]</scope>
    <source>
        <strain evidence="1 2">DSM 100506</strain>
    </source>
</reference>
<dbReference type="AlphaFoldDB" id="A0A494YRU6"/>
<dbReference type="OrthoDB" id="2734909at2"/>
<dbReference type="Proteomes" id="UP000272238">
    <property type="component" value="Unassembled WGS sequence"/>
</dbReference>
<evidence type="ECO:0000313" key="1">
    <source>
        <dbReference type="EMBL" id="RKQ12289.1"/>
    </source>
</evidence>
<dbReference type="RefSeq" id="WP_121216000.1">
    <property type="nucleotide sequence ID" value="NZ_RBZN01000088.1"/>
</dbReference>
<dbReference type="EMBL" id="RBZN01000088">
    <property type="protein sequence ID" value="RKQ12289.1"/>
    <property type="molecule type" value="Genomic_DNA"/>
</dbReference>
<accession>A0A494YRU6</accession>
<dbReference type="InterPro" id="IPR058600">
    <property type="entry name" value="YhjD-like"/>
</dbReference>
<evidence type="ECO:0000313" key="2">
    <source>
        <dbReference type="Proteomes" id="UP000272238"/>
    </source>
</evidence>
<organism evidence="1 2">
    <name type="scientific">Ureibacillus endophyticus</name>
    <dbReference type="NCBI Taxonomy" id="1978490"/>
    <lineage>
        <taxon>Bacteria</taxon>
        <taxon>Bacillati</taxon>
        <taxon>Bacillota</taxon>
        <taxon>Bacilli</taxon>
        <taxon>Bacillales</taxon>
        <taxon>Caryophanaceae</taxon>
        <taxon>Ureibacillus</taxon>
    </lineage>
</organism>
<comment type="caution">
    <text evidence="1">The sequence shown here is derived from an EMBL/GenBank/DDBJ whole genome shotgun (WGS) entry which is preliminary data.</text>
</comment>
<keyword evidence="2" id="KW-1185">Reference proteome</keyword>
<sequence length="115" mass="13775">MSLRNGIKLMIHTYVILELAIKSIEHDKKLFNSFQFKRSYLPLMDAFLESLTEEFKQTSKKLYKEGIKKETYQRISDEKCLYTFLCRGEVLPFIYQSEDLKNQVQRKIETILKKL</sequence>